<evidence type="ECO:0000313" key="2">
    <source>
        <dbReference type="EMBL" id="CAF3781620.1"/>
    </source>
</evidence>
<dbReference type="Proteomes" id="UP000681722">
    <property type="component" value="Unassembled WGS sequence"/>
</dbReference>
<gene>
    <name evidence="1" type="ORF">GPM918_LOCUS14232</name>
    <name evidence="2" type="ORF">SRO942_LOCUS14232</name>
</gene>
<keyword evidence="3" id="KW-1185">Reference proteome</keyword>
<dbReference type="AlphaFoldDB" id="A0A814HFT6"/>
<dbReference type="EMBL" id="CAJNOQ010003396">
    <property type="protein sequence ID" value="CAF1010354.1"/>
    <property type="molecule type" value="Genomic_DNA"/>
</dbReference>
<evidence type="ECO:0000313" key="1">
    <source>
        <dbReference type="EMBL" id="CAF1010354.1"/>
    </source>
</evidence>
<organism evidence="1 3">
    <name type="scientific">Didymodactylos carnosus</name>
    <dbReference type="NCBI Taxonomy" id="1234261"/>
    <lineage>
        <taxon>Eukaryota</taxon>
        <taxon>Metazoa</taxon>
        <taxon>Spiralia</taxon>
        <taxon>Gnathifera</taxon>
        <taxon>Rotifera</taxon>
        <taxon>Eurotatoria</taxon>
        <taxon>Bdelloidea</taxon>
        <taxon>Philodinida</taxon>
        <taxon>Philodinidae</taxon>
        <taxon>Didymodactylos</taxon>
    </lineage>
</organism>
<reference evidence="1" key="1">
    <citation type="submission" date="2021-02" db="EMBL/GenBank/DDBJ databases">
        <authorList>
            <person name="Nowell W R."/>
        </authorList>
    </citation>
    <scope>NUCLEOTIDE SEQUENCE</scope>
</reference>
<accession>A0A814HFT6</accession>
<dbReference type="EMBL" id="CAJOBC010003396">
    <property type="protein sequence ID" value="CAF3781620.1"/>
    <property type="molecule type" value="Genomic_DNA"/>
</dbReference>
<sequence length="91" mass="10408">MYVKCGVAVDRRSETVCFGPPSYTGVNCEYSVDRITVITHVDITNTMYSRTPANQNIIIQILAMLWFADRVVDHHVFHVIPQMETADTYIK</sequence>
<protein>
    <submittedName>
        <fullName evidence="1">Uncharacterized protein</fullName>
    </submittedName>
</protein>
<proteinExistence type="predicted"/>
<evidence type="ECO:0000313" key="3">
    <source>
        <dbReference type="Proteomes" id="UP000663829"/>
    </source>
</evidence>
<comment type="caution">
    <text evidence="1">The sequence shown here is derived from an EMBL/GenBank/DDBJ whole genome shotgun (WGS) entry which is preliminary data.</text>
</comment>
<dbReference type="Proteomes" id="UP000663829">
    <property type="component" value="Unassembled WGS sequence"/>
</dbReference>
<name>A0A814HFT6_9BILA</name>